<dbReference type="GO" id="GO:0005634">
    <property type="term" value="C:nucleus"/>
    <property type="evidence" value="ECO:0007669"/>
    <property type="project" value="UniProtKB-SubCell"/>
</dbReference>
<dbReference type="OrthoDB" id="10265971at2759"/>
<dbReference type="GO" id="GO:0003682">
    <property type="term" value="F:chromatin binding"/>
    <property type="evidence" value="ECO:0007669"/>
    <property type="project" value="TreeGrafter"/>
</dbReference>
<dbReference type="PANTHER" id="PTHR12172:SF0">
    <property type="entry name" value="CELL CYCLE CHECKPOINT PROTEIN RAD17"/>
    <property type="match status" value="1"/>
</dbReference>
<organism evidence="9 10">
    <name type="scientific">Stichopus japonicus</name>
    <name type="common">Sea cucumber</name>
    <dbReference type="NCBI Taxonomy" id="307972"/>
    <lineage>
        <taxon>Eukaryota</taxon>
        <taxon>Metazoa</taxon>
        <taxon>Echinodermata</taxon>
        <taxon>Eleutherozoa</taxon>
        <taxon>Echinozoa</taxon>
        <taxon>Holothuroidea</taxon>
        <taxon>Aspidochirotacea</taxon>
        <taxon>Aspidochirotida</taxon>
        <taxon>Stichopodidae</taxon>
        <taxon>Apostichopus</taxon>
    </lineage>
</organism>
<comment type="caution">
    <text evidence="9">The sequence shown here is derived from an EMBL/GenBank/DDBJ whole genome shotgun (WGS) entry which is preliminary data.</text>
</comment>
<dbReference type="GO" id="GO:0003689">
    <property type="term" value="F:DNA clamp loader activity"/>
    <property type="evidence" value="ECO:0007669"/>
    <property type="project" value="TreeGrafter"/>
</dbReference>
<protein>
    <submittedName>
        <fullName evidence="9">Putative cell cycle checkpoint protein RAD17 isoform X1</fullName>
    </submittedName>
</protein>
<gene>
    <name evidence="9" type="ORF">BSL78_24730</name>
</gene>
<keyword evidence="10" id="KW-1185">Reference proteome</keyword>
<comment type="subcellular location">
    <subcellularLocation>
        <location evidence="1">Nucleus</location>
    </subcellularLocation>
</comment>
<evidence type="ECO:0000313" key="10">
    <source>
        <dbReference type="Proteomes" id="UP000230750"/>
    </source>
</evidence>
<dbReference type="InterPro" id="IPR027417">
    <property type="entry name" value="P-loop_NTPase"/>
</dbReference>
<evidence type="ECO:0000256" key="8">
    <source>
        <dbReference type="SAM" id="MobiDB-lite"/>
    </source>
</evidence>
<dbReference type="CDD" id="cd18140">
    <property type="entry name" value="HLD_clamp_RFC"/>
    <property type="match status" value="1"/>
</dbReference>
<reference evidence="9 10" key="1">
    <citation type="journal article" date="2017" name="PLoS Biol.">
        <title>The sea cucumber genome provides insights into morphological evolution and visceral regeneration.</title>
        <authorList>
            <person name="Zhang X."/>
            <person name="Sun L."/>
            <person name="Yuan J."/>
            <person name="Sun Y."/>
            <person name="Gao Y."/>
            <person name="Zhang L."/>
            <person name="Li S."/>
            <person name="Dai H."/>
            <person name="Hamel J.F."/>
            <person name="Liu C."/>
            <person name="Yu Y."/>
            <person name="Liu S."/>
            <person name="Lin W."/>
            <person name="Guo K."/>
            <person name="Jin S."/>
            <person name="Xu P."/>
            <person name="Storey K.B."/>
            <person name="Huan P."/>
            <person name="Zhang T."/>
            <person name="Zhou Y."/>
            <person name="Zhang J."/>
            <person name="Lin C."/>
            <person name="Li X."/>
            <person name="Xing L."/>
            <person name="Huo D."/>
            <person name="Sun M."/>
            <person name="Wang L."/>
            <person name="Mercier A."/>
            <person name="Li F."/>
            <person name="Yang H."/>
            <person name="Xiang J."/>
        </authorList>
    </citation>
    <scope>NUCLEOTIDE SEQUENCE [LARGE SCALE GENOMIC DNA]</scope>
    <source>
        <strain evidence="9">Shaxun</strain>
        <tissue evidence="9">Muscle</tissue>
    </source>
</reference>
<dbReference type="Proteomes" id="UP000230750">
    <property type="component" value="Unassembled WGS sequence"/>
</dbReference>
<dbReference type="STRING" id="307972.A0A2G8JRN1"/>
<keyword evidence="4" id="KW-0227">DNA damage</keyword>
<feature type="region of interest" description="Disordered" evidence="8">
    <location>
        <begin position="335"/>
        <end position="354"/>
    </location>
</feature>
<dbReference type="PANTHER" id="PTHR12172">
    <property type="entry name" value="CELL CYCLE CHECKPOINT PROTEIN RAD17"/>
    <property type="match status" value="1"/>
</dbReference>
<dbReference type="GO" id="GO:0000077">
    <property type="term" value="P:DNA damage checkpoint signaling"/>
    <property type="evidence" value="ECO:0007669"/>
    <property type="project" value="TreeGrafter"/>
</dbReference>
<evidence type="ECO:0000256" key="2">
    <source>
        <dbReference type="ARBA" id="ARBA00006168"/>
    </source>
</evidence>
<dbReference type="EMBL" id="MRZV01001360">
    <property type="protein sequence ID" value="PIK38432.1"/>
    <property type="molecule type" value="Genomic_DNA"/>
</dbReference>
<keyword evidence="3" id="KW-0547">Nucleotide-binding</keyword>
<dbReference type="InterPro" id="IPR004582">
    <property type="entry name" value="Checkpoint_prot_Rad17_Rad24"/>
</dbReference>
<dbReference type="Gene3D" id="1.10.8.60">
    <property type="match status" value="1"/>
</dbReference>
<keyword evidence="6" id="KW-0539">Nucleus</keyword>
<evidence type="ECO:0000256" key="6">
    <source>
        <dbReference type="ARBA" id="ARBA00023242"/>
    </source>
</evidence>
<evidence type="ECO:0000256" key="5">
    <source>
        <dbReference type="ARBA" id="ARBA00022840"/>
    </source>
</evidence>
<dbReference type="GO" id="GO:0006281">
    <property type="term" value="P:DNA repair"/>
    <property type="evidence" value="ECO:0007669"/>
    <property type="project" value="InterPro"/>
</dbReference>
<dbReference type="InterPro" id="IPR047854">
    <property type="entry name" value="RFC_lid"/>
</dbReference>
<evidence type="ECO:0000256" key="4">
    <source>
        <dbReference type="ARBA" id="ARBA00022763"/>
    </source>
</evidence>
<accession>A0A2G8JRN1</accession>
<keyword evidence="5" id="KW-0067">ATP-binding</keyword>
<sequence length="407" mass="46003">MQQGWVNPSFDDFGVHDVTSSPSPPKRKQTKLSAFPSTSQKRLLQDPNRHRARSKQISSQKKQIEHDSVPWTEKHAPTSLAELAVHKKKVLEVGEWLSAHLCRKPTPNQVDSFVLLLSGPAGVGKTATVNTFAKEMKLTVQEWLNPATDTFDRDDFFSNIDYATYPKYRSQVVKFEEFLLRANKYQPLQLGQRQSEKQVLLVEDIPNQLYRDSKLLHNIIRRFARTSRCPLVFIISDSNSKEINVQSLFPKELITSLGICQINFNPVAPTSMSKTLTRIATAESSKGRHKFPVPSKSTIDAIAQVSGGDIRSAINALQFACLKDTGDLREVVESRAEDKKKKKKSKSYVSKNKKKGTGIDDNSLSAIGGKDTSLFLFRALGKILYCKREPKSESDLNFHSIWHMRER</sequence>
<evidence type="ECO:0000256" key="3">
    <source>
        <dbReference type="ARBA" id="ARBA00022741"/>
    </source>
</evidence>
<feature type="compositionally biased region" description="Basic and acidic residues" evidence="8">
    <location>
        <begin position="62"/>
        <end position="71"/>
    </location>
</feature>
<dbReference type="FunFam" id="3.40.50.300:FF:001661">
    <property type="entry name" value="RAD17 checkpoint clamp loader component"/>
    <property type="match status" value="1"/>
</dbReference>
<dbReference type="GO" id="GO:0033314">
    <property type="term" value="P:mitotic DNA replication checkpoint signaling"/>
    <property type="evidence" value="ECO:0007669"/>
    <property type="project" value="TreeGrafter"/>
</dbReference>
<dbReference type="Gene3D" id="3.40.50.300">
    <property type="entry name" value="P-loop containing nucleotide triphosphate hydrolases"/>
    <property type="match status" value="1"/>
</dbReference>
<evidence type="ECO:0000256" key="7">
    <source>
        <dbReference type="ARBA" id="ARBA00023306"/>
    </source>
</evidence>
<dbReference type="AlphaFoldDB" id="A0A2G8JRN1"/>
<feature type="compositionally biased region" description="Polar residues" evidence="8">
    <location>
        <begin position="31"/>
        <end position="42"/>
    </location>
</feature>
<dbReference type="SUPFAM" id="SSF52540">
    <property type="entry name" value="P-loop containing nucleoside triphosphate hydrolases"/>
    <property type="match status" value="1"/>
</dbReference>
<dbReference type="GO" id="GO:0005524">
    <property type="term" value="F:ATP binding"/>
    <property type="evidence" value="ECO:0007669"/>
    <property type="project" value="UniProtKB-KW"/>
</dbReference>
<evidence type="ECO:0000313" key="9">
    <source>
        <dbReference type="EMBL" id="PIK38432.1"/>
    </source>
</evidence>
<feature type="compositionally biased region" description="Basic residues" evidence="8">
    <location>
        <begin position="340"/>
        <end position="354"/>
    </location>
</feature>
<comment type="similarity">
    <text evidence="2">Belongs to the rad17/RAD24 family.</text>
</comment>
<name>A0A2G8JRN1_STIJA</name>
<evidence type="ECO:0000256" key="1">
    <source>
        <dbReference type="ARBA" id="ARBA00004123"/>
    </source>
</evidence>
<proteinExistence type="inferred from homology"/>
<keyword evidence="7" id="KW-0131">Cell cycle</keyword>
<feature type="region of interest" description="Disordered" evidence="8">
    <location>
        <begin position="1"/>
        <end position="71"/>
    </location>
</feature>
<dbReference type="Pfam" id="PF03215">
    <property type="entry name" value="Rad17"/>
    <property type="match status" value="1"/>
</dbReference>